<dbReference type="GO" id="GO:0016887">
    <property type="term" value="F:ATP hydrolysis activity"/>
    <property type="evidence" value="ECO:0007669"/>
    <property type="project" value="InterPro"/>
</dbReference>
<keyword evidence="7" id="KW-0547">Nucleotide-binding</keyword>
<keyword evidence="1" id="KW-0813">Transport</keyword>
<evidence type="ECO:0000313" key="8">
    <source>
        <dbReference type="Proteomes" id="UP001285835"/>
    </source>
</evidence>
<evidence type="ECO:0000256" key="3">
    <source>
        <dbReference type="ARBA" id="ARBA00022519"/>
    </source>
</evidence>
<proteinExistence type="predicted"/>
<keyword evidence="4" id="KW-1278">Translocase</keyword>
<evidence type="ECO:0000256" key="4">
    <source>
        <dbReference type="ARBA" id="ARBA00022967"/>
    </source>
</evidence>
<keyword evidence="3" id="KW-0997">Cell inner membrane</keyword>
<gene>
    <name evidence="7" type="ORF">SJS82_21820</name>
</gene>
<evidence type="ECO:0000313" key="7">
    <source>
        <dbReference type="EMBL" id="MDX7924541.1"/>
    </source>
</evidence>
<evidence type="ECO:0000256" key="2">
    <source>
        <dbReference type="ARBA" id="ARBA00022475"/>
    </source>
</evidence>
<dbReference type="GO" id="GO:0005524">
    <property type="term" value="F:ATP binding"/>
    <property type="evidence" value="ECO:0007669"/>
    <property type="project" value="UniProtKB-KW"/>
</dbReference>
<dbReference type="InterPro" id="IPR027417">
    <property type="entry name" value="P-loop_NTPase"/>
</dbReference>
<protein>
    <submittedName>
        <fullName evidence="7">ATP-binding cassette domain-containing protein</fullName>
    </submittedName>
</protein>
<dbReference type="Pfam" id="PF00005">
    <property type="entry name" value="ABC_tran"/>
    <property type="match status" value="1"/>
</dbReference>
<dbReference type="EMBL" id="JAWZXF010000061">
    <property type="protein sequence ID" value="MDX7924541.1"/>
    <property type="molecule type" value="Genomic_DNA"/>
</dbReference>
<dbReference type="AlphaFoldDB" id="A0AAP6GG21"/>
<feature type="domain" description="ABC transporter" evidence="6">
    <location>
        <begin position="18"/>
        <end position="64"/>
    </location>
</feature>
<dbReference type="PANTHER" id="PTHR42781:SF1">
    <property type="entry name" value="THIAMINE IMPORT ATP-BINDING PROTEIN THIQ"/>
    <property type="match status" value="1"/>
</dbReference>
<name>A0AAP6GG21_AERME</name>
<dbReference type="Gene3D" id="3.40.50.300">
    <property type="entry name" value="P-loop containing nucleotide triphosphate hydrolases"/>
    <property type="match status" value="1"/>
</dbReference>
<keyword evidence="7" id="KW-0067">ATP-binding</keyword>
<dbReference type="Proteomes" id="UP001285835">
    <property type="component" value="Unassembled WGS sequence"/>
</dbReference>
<keyword evidence="2" id="KW-1003">Cell membrane</keyword>
<organism evidence="7 8">
    <name type="scientific">Aeromonas media</name>
    <dbReference type="NCBI Taxonomy" id="651"/>
    <lineage>
        <taxon>Bacteria</taxon>
        <taxon>Pseudomonadati</taxon>
        <taxon>Pseudomonadota</taxon>
        <taxon>Gammaproteobacteria</taxon>
        <taxon>Aeromonadales</taxon>
        <taxon>Aeromonadaceae</taxon>
        <taxon>Aeromonas</taxon>
    </lineage>
</organism>
<dbReference type="PANTHER" id="PTHR42781">
    <property type="entry name" value="SPERMIDINE/PUTRESCINE IMPORT ATP-BINDING PROTEIN POTA"/>
    <property type="match status" value="1"/>
</dbReference>
<dbReference type="SUPFAM" id="SSF52540">
    <property type="entry name" value="P-loop containing nucleoside triphosphate hydrolases"/>
    <property type="match status" value="1"/>
</dbReference>
<comment type="caution">
    <text evidence="7">The sequence shown here is derived from an EMBL/GenBank/DDBJ whole genome shotgun (WGS) entry which is preliminary data.</text>
</comment>
<evidence type="ECO:0000256" key="5">
    <source>
        <dbReference type="ARBA" id="ARBA00023136"/>
    </source>
</evidence>
<feature type="non-terminal residue" evidence="7">
    <location>
        <position position="76"/>
    </location>
</feature>
<dbReference type="RefSeq" id="WP_319918282.1">
    <property type="nucleotide sequence ID" value="NZ_JAWZXF010000061.1"/>
</dbReference>
<sequence>MLNIDQLVTSYPDWRVSFSATLPRGEITALIGPSGAGKSTLLGMIAGFVPVESGRLSFDGVDLLPLGPAERPVTTL</sequence>
<evidence type="ECO:0000256" key="1">
    <source>
        <dbReference type="ARBA" id="ARBA00022448"/>
    </source>
</evidence>
<reference evidence="7" key="1">
    <citation type="submission" date="2023-11" db="EMBL/GenBank/DDBJ databases">
        <title>WGS of Aeromonas in Northern Israel.</title>
        <authorList>
            <person name="Hershko Y."/>
        </authorList>
    </citation>
    <scope>NUCLEOTIDE SEQUENCE</scope>
    <source>
        <strain evidence="7">02297</strain>
    </source>
</reference>
<accession>A0AAP6GG21</accession>
<dbReference type="InterPro" id="IPR050093">
    <property type="entry name" value="ABC_SmlMolc_Importer"/>
</dbReference>
<evidence type="ECO:0000259" key="6">
    <source>
        <dbReference type="Pfam" id="PF00005"/>
    </source>
</evidence>
<dbReference type="InterPro" id="IPR003439">
    <property type="entry name" value="ABC_transporter-like_ATP-bd"/>
</dbReference>
<keyword evidence="5" id="KW-0472">Membrane</keyword>